<gene>
    <name evidence="4" type="ORF">FHS59_000375</name>
</gene>
<dbReference type="PANTHER" id="PTHR46825:SF11">
    <property type="entry name" value="PENICILLIN-BINDING PROTEIN 4"/>
    <property type="match status" value="1"/>
</dbReference>
<keyword evidence="2" id="KW-0472">Membrane</keyword>
<sequence length="415" mass="45873">MKKPFTVLIFSFFMLPILFSCNKFEENPHPRSGSISTPSELTAVLAEIYIKAKAPGFAVSVVKHDSLLYQQSFGKADIQNSIAYTNHTTQPLGSISKTFVGAAIVKAIEQGYFSLDTDINDILPFTIQNPKMPNAVIQIKHLVTHTSGLLDNPDVYFKAYHILPGENLSTEGAQLLTDGFGIQQRETLPLNEFLAEYYQEGGAFYSLDNFAETAPGETWSYSNVATSLAAYLVESATGIPFKAYVNANIFQPLDMFQTAYEVANLNPADLAKLYWDKNTPLPKYANDSYPDGSIYSNNEDLAKYLMDMMSGAIGKSSNLFSEAGYQMLFEAMLPHGELPAGLAANQGIFWFLDGSEVKHDGSDPGTTCSLQFDMTENTGYLLLTNMDASTEENETAYFELAEMIQDAIKEFTTNY</sequence>
<dbReference type="Proteomes" id="UP000588604">
    <property type="component" value="Unassembled WGS sequence"/>
</dbReference>
<keyword evidence="5" id="KW-1185">Reference proteome</keyword>
<reference evidence="4 5" key="1">
    <citation type="submission" date="2020-08" db="EMBL/GenBank/DDBJ databases">
        <title>Genomic Encyclopedia of Type Strains, Phase IV (KMG-IV): sequencing the most valuable type-strain genomes for metagenomic binning, comparative biology and taxonomic classification.</title>
        <authorList>
            <person name="Goeker M."/>
        </authorList>
    </citation>
    <scope>NUCLEOTIDE SEQUENCE [LARGE SCALE GENOMIC DNA]</scope>
    <source>
        <strain evidence="4 5">DSM 102044</strain>
    </source>
</reference>
<dbReference type="PROSITE" id="PS51257">
    <property type="entry name" value="PROKAR_LIPOPROTEIN"/>
    <property type="match status" value="1"/>
</dbReference>
<dbReference type="GO" id="GO:0016020">
    <property type="term" value="C:membrane"/>
    <property type="evidence" value="ECO:0007669"/>
    <property type="project" value="UniProtKB-SubCell"/>
</dbReference>
<feature type="domain" description="Beta-lactamase-related" evidence="3">
    <location>
        <begin position="51"/>
        <end position="396"/>
    </location>
</feature>
<protein>
    <submittedName>
        <fullName evidence="4">CubicO group peptidase (Beta-lactamase class C family)</fullName>
    </submittedName>
</protein>
<proteinExistence type="predicted"/>
<dbReference type="InterPro" id="IPR001466">
    <property type="entry name" value="Beta-lactam-related"/>
</dbReference>
<comment type="caution">
    <text evidence="4">The sequence shown here is derived from an EMBL/GenBank/DDBJ whole genome shotgun (WGS) entry which is preliminary data.</text>
</comment>
<comment type="subcellular location">
    <subcellularLocation>
        <location evidence="1">Membrane</location>
    </subcellularLocation>
</comment>
<dbReference type="SUPFAM" id="SSF56601">
    <property type="entry name" value="beta-lactamase/transpeptidase-like"/>
    <property type="match status" value="1"/>
</dbReference>
<dbReference type="RefSeq" id="WP_184492718.1">
    <property type="nucleotide sequence ID" value="NZ_JACIJO010000001.1"/>
</dbReference>
<dbReference type="InterPro" id="IPR012338">
    <property type="entry name" value="Beta-lactam/transpept-like"/>
</dbReference>
<evidence type="ECO:0000256" key="2">
    <source>
        <dbReference type="ARBA" id="ARBA00023136"/>
    </source>
</evidence>
<evidence type="ECO:0000259" key="3">
    <source>
        <dbReference type="Pfam" id="PF00144"/>
    </source>
</evidence>
<dbReference type="PANTHER" id="PTHR46825">
    <property type="entry name" value="D-ALANYL-D-ALANINE-CARBOXYPEPTIDASE/ENDOPEPTIDASE AMPH"/>
    <property type="match status" value="1"/>
</dbReference>
<evidence type="ECO:0000313" key="4">
    <source>
        <dbReference type="EMBL" id="MBB6324760.1"/>
    </source>
</evidence>
<dbReference type="Gene3D" id="3.40.710.10">
    <property type="entry name" value="DD-peptidase/beta-lactamase superfamily"/>
    <property type="match status" value="1"/>
</dbReference>
<dbReference type="Pfam" id="PF00144">
    <property type="entry name" value="Beta-lactamase"/>
    <property type="match status" value="1"/>
</dbReference>
<dbReference type="InterPro" id="IPR050491">
    <property type="entry name" value="AmpC-like"/>
</dbReference>
<dbReference type="EMBL" id="JACIJO010000001">
    <property type="protein sequence ID" value="MBB6324760.1"/>
    <property type="molecule type" value="Genomic_DNA"/>
</dbReference>
<organism evidence="4 5">
    <name type="scientific">Algoriphagus iocasae</name>
    <dbReference type="NCBI Taxonomy" id="1836499"/>
    <lineage>
        <taxon>Bacteria</taxon>
        <taxon>Pseudomonadati</taxon>
        <taxon>Bacteroidota</taxon>
        <taxon>Cytophagia</taxon>
        <taxon>Cytophagales</taxon>
        <taxon>Cyclobacteriaceae</taxon>
        <taxon>Algoriphagus</taxon>
    </lineage>
</organism>
<evidence type="ECO:0000313" key="5">
    <source>
        <dbReference type="Proteomes" id="UP000588604"/>
    </source>
</evidence>
<name>A0A841MBS2_9BACT</name>
<accession>A0A841MBS2</accession>
<evidence type="ECO:0000256" key="1">
    <source>
        <dbReference type="ARBA" id="ARBA00004370"/>
    </source>
</evidence>
<dbReference type="AlphaFoldDB" id="A0A841MBS2"/>